<keyword evidence="10" id="KW-1185">Reference proteome</keyword>
<proteinExistence type="inferred from homology"/>
<dbReference type="PANTHER" id="PTHR46323">
    <property type="entry name" value="BETA-GALACTOSIDASE"/>
    <property type="match status" value="1"/>
</dbReference>
<evidence type="ECO:0000256" key="2">
    <source>
        <dbReference type="ARBA" id="ARBA00007401"/>
    </source>
</evidence>
<dbReference type="InterPro" id="IPR008979">
    <property type="entry name" value="Galactose-bd-like_sf"/>
</dbReference>
<dbReference type="InterPro" id="IPR006104">
    <property type="entry name" value="Glyco_hydro_2_N"/>
</dbReference>
<keyword evidence="5" id="KW-0326">Glycosidase</keyword>
<comment type="catalytic activity">
    <reaction evidence="1">
        <text>Hydrolysis of terminal non-reducing beta-D-galactose residues in beta-D-galactosides.</text>
        <dbReference type="EC" id="3.2.1.23"/>
    </reaction>
</comment>
<dbReference type="InterPro" id="IPR013783">
    <property type="entry name" value="Ig-like_fold"/>
</dbReference>
<dbReference type="InterPro" id="IPR006101">
    <property type="entry name" value="Glyco_hydro_2"/>
</dbReference>
<reference evidence="9 10" key="1">
    <citation type="journal article" date="2019" name="Int. J. Syst. Evol. Microbiol.">
        <title>The Global Catalogue of Microorganisms (GCM) 10K type strain sequencing project: providing services to taxonomists for standard genome sequencing and annotation.</title>
        <authorList>
            <consortium name="The Broad Institute Genomics Platform"/>
            <consortium name="The Broad Institute Genome Sequencing Center for Infectious Disease"/>
            <person name="Wu L."/>
            <person name="Ma J."/>
        </authorList>
    </citation>
    <scope>NUCLEOTIDE SEQUENCE [LARGE SCALE GENOMIC DNA]</scope>
    <source>
        <strain evidence="9 10">JCM 13316</strain>
    </source>
</reference>
<dbReference type="InterPro" id="IPR032312">
    <property type="entry name" value="LacZ_4"/>
</dbReference>
<evidence type="ECO:0000313" key="10">
    <source>
        <dbReference type="Proteomes" id="UP001500784"/>
    </source>
</evidence>
<feature type="region of interest" description="Disordered" evidence="7">
    <location>
        <begin position="1"/>
        <end position="28"/>
    </location>
</feature>
<dbReference type="Gene3D" id="2.70.98.10">
    <property type="match status" value="1"/>
</dbReference>
<dbReference type="SUPFAM" id="SSF51445">
    <property type="entry name" value="(Trans)glycosidases"/>
    <property type="match status" value="1"/>
</dbReference>
<dbReference type="SUPFAM" id="SSF49303">
    <property type="entry name" value="beta-Galactosidase/glucuronidase domain"/>
    <property type="match status" value="2"/>
</dbReference>
<dbReference type="InterPro" id="IPR014718">
    <property type="entry name" value="GH-type_carb-bd"/>
</dbReference>
<dbReference type="RefSeq" id="WP_152228146.1">
    <property type="nucleotide sequence ID" value="NZ_BAAALV010000001.1"/>
</dbReference>
<evidence type="ECO:0000256" key="1">
    <source>
        <dbReference type="ARBA" id="ARBA00001412"/>
    </source>
</evidence>
<dbReference type="EMBL" id="BAAALV010000001">
    <property type="protein sequence ID" value="GAA1901425.1"/>
    <property type="molecule type" value="Genomic_DNA"/>
</dbReference>
<dbReference type="PANTHER" id="PTHR46323:SF2">
    <property type="entry name" value="BETA-GALACTOSIDASE"/>
    <property type="match status" value="1"/>
</dbReference>
<dbReference type="InterPro" id="IPR023230">
    <property type="entry name" value="Glyco_hydro_2_CS"/>
</dbReference>
<dbReference type="Pfam" id="PF02836">
    <property type="entry name" value="Glyco_hydro_2_C"/>
    <property type="match status" value="1"/>
</dbReference>
<dbReference type="Pfam" id="PF02837">
    <property type="entry name" value="Glyco_hydro_2_N"/>
    <property type="match status" value="1"/>
</dbReference>
<evidence type="ECO:0000256" key="7">
    <source>
        <dbReference type="SAM" id="MobiDB-lite"/>
    </source>
</evidence>
<evidence type="ECO:0000256" key="6">
    <source>
        <dbReference type="ARBA" id="ARBA00032230"/>
    </source>
</evidence>
<organism evidence="9 10">
    <name type="scientific">Arthrobacter gandavensis</name>
    <dbReference type="NCBI Taxonomy" id="169960"/>
    <lineage>
        <taxon>Bacteria</taxon>
        <taxon>Bacillati</taxon>
        <taxon>Actinomycetota</taxon>
        <taxon>Actinomycetes</taxon>
        <taxon>Micrococcales</taxon>
        <taxon>Micrococcaceae</taxon>
        <taxon>Arthrobacter</taxon>
    </lineage>
</organism>
<dbReference type="InterPro" id="IPR006103">
    <property type="entry name" value="Glyco_hydro_2_cat"/>
</dbReference>
<evidence type="ECO:0000313" key="9">
    <source>
        <dbReference type="EMBL" id="GAA1901425.1"/>
    </source>
</evidence>
<dbReference type="Proteomes" id="UP001500784">
    <property type="component" value="Unassembled WGS sequence"/>
</dbReference>
<dbReference type="PROSITE" id="PS00719">
    <property type="entry name" value="GLYCOSYL_HYDROL_F2_1"/>
    <property type="match status" value="1"/>
</dbReference>
<dbReference type="InterPro" id="IPR050347">
    <property type="entry name" value="Bact_Beta-galactosidase"/>
</dbReference>
<dbReference type="Gene3D" id="3.20.20.80">
    <property type="entry name" value="Glycosidases"/>
    <property type="match status" value="1"/>
</dbReference>
<dbReference type="PRINTS" id="PR00132">
    <property type="entry name" value="GLHYDRLASE2"/>
</dbReference>
<evidence type="ECO:0000259" key="8">
    <source>
        <dbReference type="SMART" id="SM01038"/>
    </source>
</evidence>
<protein>
    <recommendedName>
        <fullName evidence="3">beta-galactosidase</fullName>
        <ecNumber evidence="3">3.2.1.23</ecNumber>
    </recommendedName>
    <alternativeName>
        <fullName evidence="6">Lactase</fullName>
    </alternativeName>
</protein>
<name>A0ABN2NUM6_9MICC</name>
<dbReference type="InterPro" id="IPR017853">
    <property type="entry name" value="GH"/>
</dbReference>
<dbReference type="SMART" id="SM01038">
    <property type="entry name" value="Bgal_small_N"/>
    <property type="match status" value="1"/>
</dbReference>
<comment type="similarity">
    <text evidence="2">Belongs to the glycosyl hydrolase 2 family.</text>
</comment>
<evidence type="ECO:0000256" key="5">
    <source>
        <dbReference type="ARBA" id="ARBA00023295"/>
    </source>
</evidence>
<dbReference type="SUPFAM" id="SSF74650">
    <property type="entry name" value="Galactose mutarotase-like"/>
    <property type="match status" value="1"/>
</dbReference>
<keyword evidence="4 9" id="KW-0378">Hydrolase</keyword>
<dbReference type="SUPFAM" id="SSF49785">
    <property type="entry name" value="Galactose-binding domain-like"/>
    <property type="match status" value="1"/>
</dbReference>
<dbReference type="InterPro" id="IPR004199">
    <property type="entry name" value="B-gal_small/dom_5"/>
</dbReference>
<dbReference type="Gene3D" id="2.60.120.260">
    <property type="entry name" value="Galactose-binding domain-like"/>
    <property type="match status" value="1"/>
</dbReference>
<dbReference type="InterPro" id="IPR011013">
    <property type="entry name" value="Gal_mutarotase_sf_dom"/>
</dbReference>
<evidence type="ECO:0000256" key="4">
    <source>
        <dbReference type="ARBA" id="ARBA00022801"/>
    </source>
</evidence>
<dbReference type="Pfam" id="PF02929">
    <property type="entry name" value="Bgal_small_N"/>
    <property type="match status" value="1"/>
</dbReference>
<dbReference type="Gene3D" id="2.60.40.10">
    <property type="entry name" value="Immunoglobulins"/>
    <property type="match status" value="2"/>
</dbReference>
<evidence type="ECO:0000256" key="3">
    <source>
        <dbReference type="ARBA" id="ARBA00012756"/>
    </source>
</evidence>
<dbReference type="EC" id="3.2.1.23" evidence="3"/>
<dbReference type="GO" id="GO:0016787">
    <property type="term" value="F:hydrolase activity"/>
    <property type="evidence" value="ECO:0007669"/>
    <property type="project" value="UniProtKB-KW"/>
</dbReference>
<dbReference type="InterPro" id="IPR036156">
    <property type="entry name" value="Beta-gal/glucu_dom_sf"/>
</dbReference>
<feature type="domain" description="Beta galactosidase small chain/" evidence="8">
    <location>
        <begin position="716"/>
        <end position="1013"/>
    </location>
</feature>
<accession>A0ABN2NUM6</accession>
<sequence length="1025" mass="110340">MASLPYYADPGPGAGSLPPRASFESDRPEVSLDGSWGFRWSPSIAGAAADPDGEAFPDTVNVPGHWMLDAANGPLVLGEKNRFGSPWYTNVQYPFPLDPPFVPDANGTGDYLREFDLHGTALADPAALEAVLLRFEGVESTFKVWLNGVELGYASGSRLTHEFDVTAHLRPAGNRLVVRVHQFSASSYLEDQDQWWLPGIFRPVTLVGQPRRGIRNVVADTGYDAGRGTLTLSAQSAPDAYPLRAVIVELGLELQLNSPEPHTVTVAGVDPWTAETPRLYEVSVSSPGEQVRLRVGFRTVQAEGGRLLVNGAPVRLKGVNRHEFHPAAGRAVTREFSRAELVSMKRHNINAIRTSHYPPASHLLDLADELGFWVIDECDLETHGFVFTDWKDNPADSPVWSDALMDRIRRTWTRDANHPSVIMFSLGNESGTGRNLAAMAAWLRDTDPGRPIHYEGDRTCEYTDVYSRMYATVQECRSIAAGHPIPGMEPAAAARVASKPFLLCEYAHAMGNGPGGLSAYEELMDAHPRFAGGFIWEWKDHGLDAFTADGKPAVAYGGDFLEPVHDGNFVLDGLAMADGTPSPGLVELAKVFEPFRITVGEQTVTVTNRQDFAGSGGYDLVWEVRDGEGKTLASGTLALPDAAPRGQVEVPLPPEAADAMSLPPASGAALRISAKTRGQRPWAPAGHVVAWGQRVLPPATAEPGAGTVPEPGLPAFARGAALHLAEDGLLESLHGIRLQGPVLLPWRAPTDNDRGTIEPNRELRTEQPAGFDWDGYAGTAPGPVTALAEHWEAARLDRLCKRTENLDRRDSASAAVTHRYSPPSAAGGFSVSLDWTAQADGLILGASVESLTDWGFPLARLGLVFTLPAGLLGETAAVRWLGLGPGEAYPDSCTAQHWGVHELPAAALGTRYPRPQENGRRSSVRWLEAGLSQGRTLRVELLEAPSEAGFTLLPYSAAELAAAGHDAELPASSRWHLVLDGGAHGLGSRSCGIDVLPEHAYTAQSMHLLIRFTVKGNTTEGNREP</sequence>
<dbReference type="Pfam" id="PF16353">
    <property type="entry name" value="LacZ_4"/>
    <property type="match status" value="1"/>
</dbReference>
<comment type="caution">
    <text evidence="9">The sequence shown here is derived from an EMBL/GenBank/DDBJ whole genome shotgun (WGS) entry which is preliminary data.</text>
</comment>
<gene>
    <name evidence="9" type="ORF">GCM10009688_01180</name>
</gene>